<organism evidence="1 2">
    <name type="scientific">Candida parapsilosis</name>
    <name type="common">Yeast</name>
    <dbReference type="NCBI Taxonomy" id="5480"/>
    <lineage>
        <taxon>Eukaryota</taxon>
        <taxon>Fungi</taxon>
        <taxon>Dikarya</taxon>
        <taxon>Ascomycota</taxon>
        <taxon>Saccharomycotina</taxon>
        <taxon>Pichiomycetes</taxon>
        <taxon>Debaryomycetaceae</taxon>
        <taxon>Candida/Lodderomyces clade</taxon>
        <taxon>Candida</taxon>
    </lineage>
</organism>
<sequence>MLMTIDRILDADFTINEVYKLHLYKQDETSDSNGIDDGILICLDGSFLEGEEIVGIKLKPAALNPPNCSTFDIMRIMFENLRIDTDDIANADPLS</sequence>
<name>A0A8X7TD07_CANPA</name>
<evidence type="ECO:0000313" key="2">
    <source>
        <dbReference type="Proteomes" id="UP000590412"/>
    </source>
</evidence>
<dbReference type="EMBL" id="JABWAB010000001">
    <property type="protein sequence ID" value="KAF6059295.1"/>
    <property type="molecule type" value="Genomic_DNA"/>
</dbReference>
<accession>A0A8X7TD07</accession>
<protein>
    <submittedName>
        <fullName evidence="1">Uncharacterized protein</fullName>
    </submittedName>
</protein>
<dbReference type="AlphaFoldDB" id="A0A8X7TD07"/>
<comment type="caution">
    <text evidence="1">The sequence shown here is derived from an EMBL/GenBank/DDBJ whole genome shotgun (WGS) entry which is preliminary data.</text>
</comment>
<evidence type="ECO:0000313" key="1">
    <source>
        <dbReference type="EMBL" id="KAF6059295.1"/>
    </source>
</evidence>
<gene>
    <name evidence="1" type="ORF">FOB60_000877</name>
</gene>
<dbReference type="Proteomes" id="UP000590412">
    <property type="component" value="Unassembled WGS sequence"/>
</dbReference>
<proteinExistence type="predicted"/>
<reference evidence="1" key="1">
    <citation type="submission" date="2020-03" db="EMBL/GenBank/DDBJ databases">
        <title>FDA dAtabase for Regulatory Grade micrObial Sequences (FDA-ARGOS): Supporting development and validation of Infectious Disease Dx tests.</title>
        <authorList>
            <person name="Campos J."/>
            <person name="Goldberg B."/>
            <person name="Tallon L."/>
            <person name="Sadzewicz L."/>
            <person name="Vavikolanu K."/>
            <person name="Mehta A."/>
            <person name="Aluvathingal J."/>
            <person name="Nadendla S."/>
            <person name="Nandy P."/>
            <person name="Geyer C."/>
            <person name="Yan Y."/>
            <person name="Sichtig H."/>
        </authorList>
    </citation>
    <scope>NUCLEOTIDE SEQUENCE [LARGE SCALE GENOMIC DNA]</scope>
    <source>
        <strain evidence="1">FDAARGOS_652</strain>
    </source>
</reference>